<dbReference type="Proteomes" id="UP000652013">
    <property type="component" value="Unassembled WGS sequence"/>
</dbReference>
<proteinExistence type="predicted"/>
<dbReference type="RefSeq" id="WP_203939673.1">
    <property type="nucleotide sequence ID" value="NZ_BAAAGJ010000005.1"/>
</dbReference>
<feature type="transmembrane region" description="Helical" evidence="1">
    <location>
        <begin position="37"/>
        <end position="57"/>
    </location>
</feature>
<accession>A0A8J4DKM0</accession>
<comment type="caution">
    <text evidence="2">The sequence shown here is derived from an EMBL/GenBank/DDBJ whole genome shotgun (WGS) entry which is preliminary data.</text>
</comment>
<dbReference type="EMBL" id="BOOY01000027">
    <property type="protein sequence ID" value="GIJ04438.1"/>
    <property type="molecule type" value="Genomic_DNA"/>
</dbReference>
<name>A0A8J4DKM0_9ACTN</name>
<keyword evidence="1" id="KW-0812">Transmembrane</keyword>
<evidence type="ECO:0000256" key="1">
    <source>
        <dbReference type="SAM" id="Phobius"/>
    </source>
</evidence>
<evidence type="ECO:0000313" key="3">
    <source>
        <dbReference type="Proteomes" id="UP000652013"/>
    </source>
</evidence>
<organism evidence="2 3">
    <name type="scientific">Spirilliplanes yamanashiensis</name>
    <dbReference type="NCBI Taxonomy" id="42233"/>
    <lineage>
        <taxon>Bacteria</taxon>
        <taxon>Bacillati</taxon>
        <taxon>Actinomycetota</taxon>
        <taxon>Actinomycetes</taxon>
        <taxon>Micromonosporales</taxon>
        <taxon>Micromonosporaceae</taxon>
        <taxon>Spirilliplanes</taxon>
    </lineage>
</organism>
<sequence>MRHTTRLVESVAAAAVILVAVLASAGASGLDVRQAAVALPAFAVLSAAAYGFHALTFDEFRLAGRRARSATAAGLSGPFRH</sequence>
<keyword evidence="1" id="KW-1133">Transmembrane helix</keyword>
<gene>
    <name evidence="2" type="ORF">Sya03_37900</name>
</gene>
<reference evidence="2" key="1">
    <citation type="submission" date="2021-01" db="EMBL/GenBank/DDBJ databases">
        <title>Whole genome shotgun sequence of Spirilliplanes yamanashiensis NBRC 15828.</title>
        <authorList>
            <person name="Komaki H."/>
            <person name="Tamura T."/>
        </authorList>
    </citation>
    <scope>NUCLEOTIDE SEQUENCE</scope>
    <source>
        <strain evidence="2">NBRC 15828</strain>
    </source>
</reference>
<evidence type="ECO:0000313" key="2">
    <source>
        <dbReference type="EMBL" id="GIJ04438.1"/>
    </source>
</evidence>
<keyword evidence="3" id="KW-1185">Reference proteome</keyword>
<dbReference type="AlphaFoldDB" id="A0A8J4DKM0"/>
<protein>
    <submittedName>
        <fullName evidence="2">Uncharacterized protein</fullName>
    </submittedName>
</protein>
<keyword evidence="1" id="KW-0472">Membrane</keyword>